<feature type="region of interest" description="Disordered" evidence="1">
    <location>
        <begin position="171"/>
        <end position="206"/>
    </location>
</feature>
<feature type="compositionally biased region" description="Basic residues" evidence="1">
    <location>
        <begin position="535"/>
        <end position="546"/>
    </location>
</feature>
<reference evidence="2 3" key="1">
    <citation type="journal article" date="2024" name="IMA Fungus">
        <title>IMA Genome - F19 : A genome assembly and annotation guide to empower mycologists, including annotated draft genome sequences of Ceratocystis pirilliformis, Diaporthe australafricana, Fusarium ophioides, Paecilomyces lecythidis, and Sporothrix stenoceras.</title>
        <authorList>
            <person name="Aylward J."/>
            <person name="Wilson A.M."/>
            <person name="Visagie C.M."/>
            <person name="Spraker J."/>
            <person name="Barnes I."/>
            <person name="Buitendag C."/>
            <person name="Ceriani C."/>
            <person name="Del Mar Angel L."/>
            <person name="du Plessis D."/>
            <person name="Fuchs T."/>
            <person name="Gasser K."/>
            <person name="Kramer D."/>
            <person name="Li W."/>
            <person name="Munsamy K."/>
            <person name="Piso A."/>
            <person name="Price J.L."/>
            <person name="Sonnekus B."/>
            <person name="Thomas C."/>
            <person name="van der Nest A."/>
            <person name="van Dijk A."/>
            <person name="van Heerden A."/>
            <person name="van Vuuren N."/>
            <person name="Yilmaz N."/>
            <person name="Duong T.A."/>
            <person name="van der Merwe N.A."/>
            <person name="Wingfield M.J."/>
            <person name="Wingfield B.D."/>
        </authorList>
    </citation>
    <scope>NUCLEOTIDE SEQUENCE [LARGE SCALE GENOMIC DNA]</scope>
    <source>
        <strain evidence="2 3">CMW 5346</strain>
    </source>
</reference>
<protein>
    <submittedName>
        <fullName evidence="2">Uncharacterized protein</fullName>
    </submittedName>
</protein>
<accession>A0ABR3ZIR4</accession>
<dbReference type="Proteomes" id="UP001583186">
    <property type="component" value="Unassembled WGS sequence"/>
</dbReference>
<sequence length="669" mass="72894">MDSLLYFFRNQRVLPSVESNPPPPGSKAAKMAEAAAATESAVANAATAGSPSSNSSSSPSAASAASLTISGMSDTPSPPQRLFNDERTPNGKRKAGPLESGRTAAVVAKRWKTLNKEMDRATSDQLAARVIRQPVSISARLNGAKSADATGNANGSRPQRLVQPVTVKEEDMGDAATLARSSSSLHHIPAGTTPENGDENATPDTGGRIVVARSEYNLRLQKEQEMRDTEIPDSQETVTTVITAEPAELETEMRDIDAEAEADDDDVHGDGDDEEDTEEDEDDSGWYDPALSAKAYPHPGLPQQVQSFTTSTLDPIAAGQPVVDSDDYDSDDLDDEDEDDGVDENWNWLFEAEPTDTDGSSAVVPSEDDYYWSVDADERTAYEQGVAAIEGYADEWTADEKRLHRLLSLRGFHPLLPATWTRDFLGVPMYPSLFAAAQADSSESTPTTTITNYGSQFHATKALRALFDLQSRVSGLRQTGHNTVRIGAIIERELRRYIAWAASDAGLDRCAPLAAMPNIAAKQFLVGRPQQQRSPNKKGKKTKKRSIARQVQDFFGDWVARYRTYYAGLPEYDTEDGKKERLRPPRLLYGFVVVQHAVMLLVVDSAGNRSSRHPRPRCLADFNLSLGDRWLDASLTVAIPVHVARAAQLRCQEGLKLPTAAVDDADEDA</sequence>
<gene>
    <name evidence="2" type="ORF">Sste5346_002410</name>
</gene>
<evidence type="ECO:0000256" key="1">
    <source>
        <dbReference type="SAM" id="MobiDB-lite"/>
    </source>
</evidence>
<keyword evidence="3" id="KW-1185">Reference proteome</keyword>
<evidence type="ECO:0000313" key="3">
    <source>
        <dbReference type="Proteomes" id="UP001583186"/>
    </source>
</evidence>
<feature type="compositionally biased region" description="Polar residues" evidence="1">
    <location>
        <begin position="232"/>
        <end position="242"/>
    </location>
</feature>
<feature type="region of interest" description="Disordered" evidence="1">
    <location>
        <begin position="525"/>
        <end position="546"/>
    </location>
</feature>
<feature type="compositionally biased region" description="Acidic residues" evidence="1">
    <location>
        <begin position="258"/>
        <end position="285"/>
    </location>
</feature>
<name>A0ABR3ZIR4_9PEZI</name>
<feature type="region of interest" description="Disordered" evidence="1">
    <location>
        <begin position="10"/>
        <end position="104"/>
    </location>
</feature>
<evidence type="ECO:0000313" key="2">
    <source>
        <dbReference type="EMBL" id="KAL1900102.1"/>
    </source>
</evidence>
<feature type="compositionally biased region" description="Polar residues" evidence="1">
    <location>
        <begin position="303"/>
        <end position="313"/>
    </location>
</feature>
<dbReference type="EMBL" id="JAWCUI010000010">
    <property type="protein sequence ID" value="KAL1900102.1"/>
    <property type="molecule type" value="Genomic_DNA"/>
</dbReference>
<feature type="compositionally biased region" description="Low complexity" evidence="1">
    <location>
        <begin position="26"/>
        <end position="66"/>
    </location>
</feature>
<comment type="caution">
    <text evidence="2">The sequence shown here is derived from an EMBL/GenBank/DDBJ whole genome shotgun (WGS) entry which is preliminary data.</text>
</comment>
<organism evidence="2 3">
    <name type="scientific">Sporothrix stenoceras</name>
    <dbReference type="NCBI Taxonomy" id="5173"/>
    <lineage>
        <taxon>Eukaryota</taxon>
        <taxon>Fungi</taxon>
        <taxon>Dikarya</taxon>
        <taxon>Ascomycota</taxon>
        <taxon>Pezizomycotina</taxon>
        <taxon>Sordariomycetes</taxon>
        <taxon>Sordariomycetidae</taxon>
        <taxon>Ophiostomatales</taxon>
        <taxon>Ophiostomataceae</taxon>
        <taxon>Sporothrix</taxon>
    </lineage>
</organism>
<proteinExistence type="predicted"/>
<feature type="region of interest" description="Disordered" evidence="1">
    <location>
        <begin position="222"/>
        <end position="341"/>
    </location>
</feature>
<feature type="compositionally biased region" description="Acidic residues" evidence="1">
    <location>
        <begin position="324"/>
        <end position="341"/>
    </location>
</feature>